<proteinExistence type="predicted"/>
<keyword evidence="5" id="KW-0597">Phosphoprotein</keyword>
<dbReference type="GO" id="GO:0005524">
    <property type="term" value="F:ATP binding"/>
    <property type="evidence" value="ECO:0007669"/>
    <property type="project" value="UniProtKB-KW"/>
</dbReference>
<reference evidence="8 9" key="1">
    <citation type="submission" date="2007-03" db="EMBL/GenBank/DDBJ databases">
        <title>Complete sequence of Shewanella loihica PV-4.</title>
        <authorList>
            <consortium name="US DOE Joint Genome Institute"/>
            <person name="Copeland A."/>
            <person name="Lucas S."/>
            <person name="Lapidus A."/>
            <person name="Barry K."/>
            <person name="Detter J.C."/>
            <person name="Glavina del Rio T."/>
            <person name="Hammon N."/>
            <person name="Israni S."/>
            <person name="Dalin E."/>
            <person name="Tice H."/>
            <person name="Pitluck S."/>
            <person name="Chain P."/>
            <person name="Malfatti S."/>
            <person name="Shin M."/>
            <person name="Vergez L."/>
            <person name="Schmutz J."/>
            <person name="Larimer F."/>
            <person name="Land M."/>
            <person name="Hauser L."/>
            <person name="Kyrpides N."/>
            <person name="Mikhailova N."/>
            <person name="Romine M.F."/>
            <person name="Serres G."/>
            <person name="Fredrickson J."/>
            <person name="Tiedje J."/>
            <person name="Richardson P."/>
        </authorList>
    </citation>
    <scope>NUCLEOTIDE SEQUENCE [LARGE SCALE GENOMIC DNA]</scope>
    <source>
        <strain evidence="9">ATCC BAA-1088 / PV-4</strain>
    </source>
</reference>
<dbReference type="Gene3D" id="1.10.10.60">
    <property type="entry name" value="Homeodomain-like"/>
    <property type="match status" value="1"/>
</dbReference>
<dbReference type="KEGG" id="slo:Shew_3114"/>
<dbReference type="CDD" id="cd00156">
    <property type="entry name" value="REC"/>
    <property type="match status" value="1"/>
</dbReference>
<dbReference type="Pfam" id="PF00072">
    <property type="entry name" value="Response_reg"/>
    <property type="match status" value="1"/>
</dbReference>
<evidence type="ECO:0000313" key="9">
    <source>
        <dbReference type="Proteomes" id="UP000001558"/>
    </source>
</evidence>
<dbReference type="InterPro" id="IPR009057">
    <property type="entry name" value="Homeodomain-like_sf"/>
</dbReference>
<dbReference type="InterPro" id="IPR025662">
    <property type="entry name" value="Sigma_54_int_dom_ATP-bd_1"/>
</dbReference>
<dbReference type="HOGENOM" id="CLU_000445_0_6_6"/>
<keyword evidence="3" id="KW-0805">Transcription regulation</keyword>
<name>A3QHN2_SHELP</name>
<dbReference type="AlphaFoldDB" id="A3QHN2"/>
<dbReference type="GO" id="GO:0006355">
    <property type="term" value="P:regulation of DNA-templated transcription"/>
    <property type="evidence" value="ECO:0007669"/>
    <property type="project" value="InterPro"/>
</dbReference>
<keyword evidence="4" id="KW-0804">Transcription</keyword>
<dbReference type="SUPFAM" id="SSF46689">
    <property type="entry name" value="Homeodomain-like"/>
    <property type="match status" value="1"/>
</dbReference>
<dbReference type="EMBL" id="CP000606">
    <property type="protein sequence ID" value="ABO24980.1"/>
    <property type="molecule type" value="Genomic_DNA"/>
</dbReference>
<organism evidence="8 9">
    <name type="scientific">Shewanella loihica (strain ATCC BAA-1088 / PV-4)</name>
    <dbReference type="NCBI Taxonomy" id="323850"/>
    <lineage>
        <taxon>Bacteria</taxon>
        <taxon>Pseudomonadati</taxon>
        <taxon>Pseudomonadota</taxon>
        <taxon>Gammaproteobacteria</taxon>
        <taxon>Alteromonadales</taxon>
        <taxon>Shewanellaceae</taxon>
        <taxon>Shewanella</taxon>
    </lineage>
</organism>
<dbReference type="Gene3D" id="3.40.50.300">
    <property type="entry name" value="P-loop containing nucleotide triphosphate hydrolases"/>
    <property type="match status" value="1"/>
</dbReference>
<feature type="modified residue" description="4-aspartylphosphate" evidence="5">
    <location>
        <position position="57"/>
    </location>
</feature>
<dbReference type="Pfam" id="PF02954">
    <property type="entry name" value="HTH_8"/>
    <property type="match status" value="1"/>
</dbReference>
<dbReference type="PROSITE" id="PS00675">
    <property type="entry name" value="SIGMA54_INTERACT_1"/>
    <property type="match status" value="1"/>
</dbReference>
<dbReference type="Pfam" id="PF00158">
    <property type="entry name" value="Sigma54_activat"/>
    <property type="match status" value="1"/>
</dbReference>
<keyword evidence="1" id="KW-0547">Nucleotide-binding</keyword>
<dbReference type="GO" id="GO:0000160">
    <property type="term" value="P:phosphorelay signal transduction system"/>
    <property type="evidence" value="ECO:0007669"/>
    <property type="project" value="InterPro"/>
</dbReference>
<dbReference type="OrthoDB" id="9804019at2"/>
<evidence type="ECO:0000256" key="2">
    <source>
        <dbReference type="ARBA" id="ARBA00022840"/>
    </source>
</evidence>
<dbReference type="Gene3D" id="3.40.50.2300">
    <property type="match status" value="1"/>
</dbReference>
<dbReference type="InterPro" id="IPR002197">
    <property type="entry name" value="HTH_Fis"/>
</dbReference>
<dbReference type="eggNOG" id="COG2204">
    <property type="taxonomic scope" value="Bacteria"/>
</dbReference>
<dbReference type="RefSeq" id="WP_011866910.1">
    <property type="nucleotide sequence ID" value="NC_009092.1"/>
</dbReference>
<dbReference type="SUPFAM" id="SSF52540">
    <property type="entry name" value="P-loop containing nucleoside triphosphate hydrolases"/>
    <property type="match status" value="1"/>
</dbReference>
<evidence type="ECO:0000256" key="4">
    <source>
        <dbReference type="ARBA" id="ARBA00023163"/>
    </source>
</evidence>
<evidence type="ECO:0000259" key="6">
    <source>
        <dbReference type="PROSITE" id="PS50045"/>
    </source>
</evidence>
<dbReference type="InterPro" id="IPR027417">
    <property type="entry name" value="P-loop_NTPase"/>
</dbReference>
<dbReference type="PANTHER" id="PTHR32071">
    <property type="entry name" value="TRANSCRIPTIONAL REGULATORY PROTEIN"/>
    <property type="match status" value="1"/>
</dbReference>
<feature type="domain" description="Sigma-54 factor interaction" evidence="6">
    <location>
        <begin position="152"/>
        <end position="380"/>
    </location>
</feature>
<dbReference type="PROSITE" id="PS50045">
    <property type="entry name" value="SIGMA54_INTERACT_4"/>
    <property type="match status" value="1"/>
</dbReference>
<dbReference type="InterPro" id="IPR003593">
    <property type="entry name" value="AAA+_ATPase"/>
</dbReference>
<dbReference type="PRINTS" id="PR01590">
    <property type="entry name" value="HTHFIS"/>
</dbReference>
<dbReference type="PANTHER" id="PTHR32071:SF13">
    <property type="entry name" value="RESPONSE REGULATOR HSFA"/>
    <property type="match status" value="1"/>
</dbReference>
<evidence type="ECO:0000256" key="5">
    <source>
        <dbReference type="PROSITE-ProRule" id="PRU00169"/>
    </source>
</evidence>
<evidence type="ECO:0000256" key="1">
    <source>
        <dbReference type="ARBA" id="ARBA00022741"/>
    </source>
</evidence>
<accession>A3QHN2</accession>
<gene>
    <name evidence="8" type="ordered locus">Shew_3114</name>
</gene>
<feature type="domain" description="Response regulatory" evidence="7">
    <location>
        <begin position="6"/>
        <end position="122"/>
    </location>
</feature>
<evidence type="ECO:0000259" key="7">
    <source>
        <dbReference type="PROSITE" id="PS50110"/>
    </source>
</evidence>
<dbReference type="SMART" id="SM00382">
    <property type="entry name" value="AAA"/>
    <property type="match status" value="1"/>
</dbReference>
<dbReference type="SMART" id="SM00448">
    <property type="entry name" value="REC"/>
    <property type="match status" value="1"/>
</dbReference>
<evidence type="ECO:0000313" key="8">
    <source>
        <dbReference type="EMBL" id="ABO24980.1"/>
    </source>
</evidence>
<dbReference type="InterPro" id="IPR011006">
    <property type="entry name" value="CheY-like_superfamily"/>
</dbReference>
<dbReference type="Gene3D" id="1.10.8.60">
    <property type="match status" value="1"/>
</dbReference>
<evidence type="ECO:0000256" key="3">
    <source>
        <dbReference type="ARBA" id="ARBA00023015"/>
    </source>
</evidence>
<dbReference type="Proteomes" id="UP000001558">
    <property type="component" value="Chromosome"/>
</dbReference>
<sequence>MKLARNILLVDDEASWLRTLAVTLNRLVPEAEIDTCVDSRQVLNRLQVGDYALVLLDLTMPFHSGEELLGMIRAEHPNTRVIIVTGVNEVDTAVRCIKHGAYDYFIKTDNVSDLAHTVRRALEVVGLERNYLHIKERFLSRTLDNPKAFNNILTCEPVLLDQFRYLEAVAFSPEPLLIHGESGTGKSEFARSCHQLFSPEQPFVSLNLAGINSDTFELKLCGRLSHKPNGEVDAVTGMLHQAGSGVLYLSEIGALPLSAQITLLELIESRSYSPQGSDSRFPIKCKFVVSTQDDLLTLNKAGEFRSDLLYRLRAHKIRLPRLAERPLDIAMLINHFIAEAAEEMSLSAPQQPRDLAPKLLDYDFPGNLNELKGMVFDAVSRSDGVTLNISPFMEAIKEHKSLDAAPGDHIIFPKSLPTLAQMNQALIDEAMSRTANNQTAAAQILGISQSALSRRLTKGQEH</sequence>
<dbReference type="PROSITE" id="PS50110">
    <property type="entry name" value="RESPONSE_REGULATORY"/>
    <property type="match status" value="1"/>
</dbReference>
<dbReference type="CDD" id="cd00009">
    <property type="entry name" value="AAA"/>
    <property type="match status" value="1"/>
</dbReference>
<protein>
    <submittedName>
        <fullName evidence="8">Two component, sigma54 specific, transcriptional regulator, Fis family</fullName>
    </submittedName>
</protein>
<keyword evidence="2" id="KW-0067">ATP-binding</keyword>
<dbReference type="InterPro" id="IPR001789">
    <property type="entry name" value="Sig_transdc_resp-reg_receiver"/>
</dbReference>
<dbReference type="InterPro" id="IPR002078">
    <property type="entry name" value="Sigma_54_int"/>
</dbReference>
<dbReference type="Pfam" id="PF25601">
    <property type="entry name" value="AAA_lid_14"/>
    <property type="match status" value="1"/>
</dbReference>
<dbReference type="STRING" id="323850.Shew_3114"/>
<dbReference type="InterPro" id="IPR058031">
    <property type="entry name" value="AAA_lid_NorR"/>
</dbReference>
<dbReference type="SUPFAM" id="SSF52172">
    <property type="entry name" value="CheY-like"/>
    <property type="match status" value="1"/>
</dbReference>
<dbReference type="GO" id="GO:0043565">
    <property type="term" value="F:sequence-specific DNA binding"/>
    <property type="evidence" value="ECO:0007669"/>
    <property type="project" value="InterPro"/>
</dbReference>
<keyword evidence="9" id="KW-1185">Reference proteome</keyword>